<organism evidence="2 3">
    <name type="scientific">Actinomadura miaoliensis</name>
    <dbReference type="NCBI Taxonomy" id="430685"/>
    <lineage>
        <taxon>Bacteria</taxon>
        <taxon>Bacillati</taxon>
        <taxon>Actinomycetota</taxon>
        <taxon>Actinomycetes</taxon>
        <taxon>Streptosporangiales</taxon>
        <taxon>Thermomonosporaceae</taxon>
        <taxon>Actinomadura</taxon>
    </lineage>
</organism>
<reference evidence="3" key="1">
    <citation type="journal article" date="2019" name="Int. J. Syst. Evol. Microbiol.">
        <title>The Global Catalogue of Microorganisms (GCM) 10K type strain sequencing project: providing services to taxonomists for standard genome sequencing and annotation.</title>
        <authorList>
            <consortium name="The Broad Institute Genomics Platform"/>
            <consortium name="The Broad Institute Genome Sequencing Center for Infectious Disease"/>
            <person name="Wu L."/>
            <person name="Ma J."/>
        </authorList>
    </citation>
    <scope>NUCLEOTIDE SEQUENCE [LARGE SCALE GENOMIC DNA]</scope>
    <source>
        <strain evidence="3">JCM 16702</strain>
    </source>
</reference>
<feature type="compositionally biased region" description="Polar residues" evidence="1">
    <location>
        <begin position="37"/>
        <end position="46"/>
    </location>
</feature>
<comment type="caution">
    <text evidence="2">The sequence shown here is derived from an EMBL/GenBank/DDBJ whole genome shotgun (WGS) entry which is preliminary data.</text>
</comment>
<sequence>MPVPPSGPAERKARFPQHNLANQRTATASADSPSASRGATRNTTTWHRVPHGAPLSARFESVDLTGCSTSQIAAATARCPLGGVRTARRPDRGLDQHRHAAEVLRRGVCLVGGSWRDLDPLFGVEAGGAAAGWFLAGG</sequence>
<dbReference type="Proteomes" id="UP001500683">
    <property type="component" value="Unassembled WGS sequence"/>
</dbReference>
<evidence type="ECO:0000313" key="2">
    <source>
        <dbReference type="EMBL" id="GAA4096234.1"/>
    </source>
</evidence>
<feature type="compositionally biased region" description="Low complexity" evidence="1">
    <location>
        <begin position="25"/>
        <end position="36"/>
    </location>
</feature>
<keyword evidence="3" id="KW-1185">Reference proteome</keyword>
<protein>
    <submittedName>
        <fullName evidence="2">Uncharacterized protein</fullName>
    </submittedName>
</protein>
<name>A0ABP7WTX3_9ACTN</name>
<proteinExistence type="predicted"/>
<feature type="region of interest" description="Disordered" evidence="1">
    <location>
        <begin position="1"/>
        <end position="50"/>
    </location>
</feature>
<dbReference type="EMBL" id="BAAAZG010000054">
    <property type="protein sequence ID" value="GAA4096234.1"/>
    <property type="molecule type" value="Genomic_DNA"/>
</dbReference>
<accession>A0ABP7WTX3</accession>
<gene>
    <name evidence="2" type="ORF">GCM10022214_69700</name>
</gene>
<evidence type="ECO:0000313" key="3">
    <source>
        <dbReference type="Proteomes" id="UP001500683"/>
    </source>
</evidence>
<evidence type="ECO:0000256" key="1">
    <source>
        <dbReference type="SAM" id="MobiDB-lite"/>
    </source>
</evidence>